<feature type="chain" id="PRO_5003148205" evidence="1">
    <location>
        <begin position="25"/>
        <end position="108"/>
    </location>
</feature>
<feature type="signal peptide" evidence="1">
    <location>
        <begin position="1"/>
        <end position="24"/>
    </location>
</feature>
<comment type="caution">
    <text evidence="2">The sequence shown here is derived from an EMBL/GenBank/DDBJ whole genome shotgun (WGS) entry which is preliminary data.</text>
</comment>
<organism evidence="2 3">
    <name type="scientific">Solidesulfovibrio fructosivorans JJ]</name>
    <dbReference type="NCBI Taxonomy" id="596151"/>
    <lineage>
        <taxon>Bacteria</taxon>
        <taxon>Pseudomonadati</taxon>
        <taxon>Thermodesulfobacteriota</taxon>
        <taxon>Desulfovibrionia</taxon>
        <taxon>Desulfovibrionales</taxon>
        <taxon>Desulfovibrionaceae</taxon>
        <taxon>Solidesulfovibrio</taxon>
    </lineage>
</organism>
<keyword evidence="3" id="KW-1185">Reference proteome</keyword>
<dbReference type="STRING" id="596151.DesfrDRAFT_1979"/>
<dbReference type="eggNOG" id="ENOG503290B">
    <property type="taxonomic scope" value="Bacteria"/>
</dbReference>
<sequence length="108" mass="12055" precursor="true">MPRTVCAFVLAFAVLTGAAGVCPAAPPGPADLMRSIETARNAIAENEKILTSYGNELRTVVGNDPASIKRREEIRILKQYYVHEIEDYRAKIADDYRKIQEYKARGVQ</sequence>
<proteinExistence type="predicted"/>
<accession>E1JWI0</accession>
<dbReference type="RefSeq" id="WP_005993436.1">
    <property type="nucleotide sequence ID" value="NZ_AECZ01000011.1"/>
</dbReference>
<dbReference type="EMBL" id="AECZ01000011">
    <property type="protein sequence ID" value="EFL51277.1"/>
    <property type="molecule type" value="Genomic_DNA"/>
</dbReference>
<evidence type="ECO:0000313" key="2">
    <source>
        <dbReference type="EMBL" id="EFL51277.1"/>
    </source>
</evidence>
<gene>
    <name evidence="2" type="ORF">DesfrDRAFT_1979</name>
</gene>
<keyword evidence="1" id="KW-0732">Signal</keyword>
<evidence type="ECO:0000313" key="3">
    <source>
        <dbReference type="Proteomes" id="UP000006250"/>
    </source>
</evidence>
<dbReference type="AlphaFoldDB" id="E1JWI0"/>
<name>E1JWI0_SOLFR</name>
<dbReference type="OrthoDB" id="5460597at2"/>
<evidence type="ECO:0000256" key="1">
    <source>
        <dbReference type="SAM" id="SignalP"/>
    </source>
</evidence>
<reference evidence="2 3" key="1">
    <citation type="submission" date="2010-08" db="EMBL/GenBank/DDBJ databases">
        <title>The draft genome of Desulfovibrio fructosovorans JJ.</title>
        <authorList>
            <consortium name="US DOE Joint Genome Institute (JGI-PGF)"/>
            <person name="Lucas S."/>
            <person name="Copeland A."/>
            <person name="Lapidus A."/>
            <person name="Cheng J.-F."/>
            <person name="Bruce D."/>
            <person name="Goodwin L."/>
            <person name="Pitluck S."/>
            <person name="Land M.L."/>
            <person name="Hauser L."/>
            <person name="Chang Y.-J."/>
            <person name="Jeffries C."/>
            <person name="Wall J.D."/>
            <person name="Stahl D.A."/>
            <person name="Arkin A.P."/>
            <person name="Dehal P."/>
            <person name="Stolyar S.M."/>
            <person name="Hazen T.C."/>
            <person name="Woyke T.J."/>
        </authorList>
    </citation>
    <scope>NUCLEOTIDE SEQUENCE [LARGE SCALE GENOMIC DNA]</scope>
    <source>
        <strain evidence="2 3">JJ</strain>
    </source>
</reference>
<dbReference type="Proteomes" id="UP000006250">
    <property type="component" value="Unassembled WGS sequence"/>
</dbReference>
<protein>
    <submittedName>
        <fullName evidence="2">Uncharacterized protein</fullName>
    </submittedName>
</protein>